<sequence>MMVGPALAQGPIILRGRVVDAETHQPVPHAQVGVAGNRIGTSTNEDGRFALTIPVQFQREQLEVALLGYRKYARPLPPCQGRNCKLS</sequence>
<accession>A0ABW2U0A1</accession>
<dbReference type="Pfam" id="PF13715">
    <property type="entry name" value="CarbopepD_reg_2"/>
    <property type="match status" value="1"/>
</dbReference>
<reference evidence="2" key="1">
    <citation type="journal article" date="2019" name="Int. J. Syst. Evol. Microbiol.">
        <title>The Global Catalogue of Microorganisms (GCM) 10K type strain sequencing project: providing services to taxonomists for standard genome sequencing and annotation.</title>
        <authorList>
            <consortium name="The Broad Institute Genomics Platform"/>
            <consortium name="The Broad Institute Genome Sequencing Center for Infectious Disease"/>
            <person name="Wu L."/>
            <person name="Ma J."/>
        </authorList>
    </citation>
    <scope>NUCLEOTIDE SEQUENCE [LARGE SCALE GENOMIC DNA]</scope>
    <source>
        <strain evidence="2">JCM 19635</strain>
    </source>
</reference>
<gene>
    <name evidence="1" type="ORF">ACFQT0_05365</name>
</gene>
<proteinExistence type="predicted"/>
<dbReference type="SUPFAM" id="SSF49464">
    <property type="entry name" value="Carboxypeptidase regulatory domain-like"/>
    <property type="match status" value="1"/>
</dbReference>
<comment type="caution">
    <text evidence="1">The sequence shown here is derived from an EMBL/GenBank/DDBJ whole genome shotgun (WGS) entry which is preliminary data.</text>
</comment>
<name>A0ABW2U0A1_9BACT</name>
<dbReference type="EMBL" id="JBHTEK010000001">
    <property type="protein sequence ID" value="MFC7666908.1"/>
    <property type="molecule type" value="Genomic_DNA"/>
</dbReference>
<evidence type="ECO:0000313" key="1">
    <source>
        <dbReference type="EMBL" id="MFC7666908.1"/>
    </source>
</evidence>
<dbReference type="RefSeq" id="WP_380201013.1">
    <property type="nucleotide sequence ID" value="NZ_JBHTEK010000001.1"/>
</dbReference>
<protein>
    <submittedName>
        <fullName evidence="1">Carboxypeptidase-like regulatory domain-containing protein</fullName>
    </submittedName>
</protein>
<evidence type="ECO:0000313" key="2">
    <source>
        <dbReference type="Proteomes" id="UP001596513"/>
    </source>
</evidence>
<dbReference type="InterPro" id="IPR008969">
    <property type="entry name" value="CarboxyPept-like_regulatory"/>
</dbReference>
<organism evidence="1 2">
    <name type="scientific">Hymenobacter humi</name>
    <dbReference type="NCBI Taxonomy" id="1411620"/>
    <lineage>
        <taxon>Bacteria</taxon>
        <taxon>Pseudomonadati</taxon>
        <taxon>Bacteroidota</taxon>
        <taxon>Cytophagia</taxon>
        <taxon>Cytophagales</taxon>
        <taxon>Hymenobacteraceae</taxon>
        <taxon>Hymenobacter</taxon>
    </lineage>
</organism>
<dbReference type="Gene3D" id="2.60.40.1120">
    <property type="entry name" value="Carboxypeptidase-like, regulatory domain"/>
    <property type="match status" value="1"/>
</dbReference>
<keyword evidence="2" id="KW-1185">Reference proteome</keyword>
<dbReference type="Proteomes" id="UP001596513">
    <property type="component" value="Unassembled WGS sequence"/>
</dbReference>